<dbReference type="PANTHER" id="PTHR43027:SF2">
    <property type="entry name" value="TRANSPORT PERMEASE PROTEIN"/>
    <property type="match status" value="1"/>
</dbReference>
<evidence type="ECO:0000256" key="1">
    <source>
        <dbReference type="ARBA" id="ARBA00004141"/>
    </source>
</evidence>
<dbReference type="Proteomes" id="UP000065807">
    <property type="component" value="Chromosome"/>
</dbReference>
<reference evidence="8" key="1">
    <citation type="submission" date="2015-07" db="EMBL/GenBank/DDBJ databases">
        <title>Complete genome sequence and phylogenetic analysis of Limnochorda pilosa.</title>
        <authorList>
            <person name="Watanabe M."/>
            <person name="Kojima H."/>
            <person name="Fukui M."/>
        </authorList>
    </citation>
    <scope>NUCLEOTIDE SEQUENCE [LARGE SCALE GENOMIC DNA]</scope>
    <source>
        <strain evidence="8">HC45</strain>
    </source>
</reference>
<feature type="transmembrane region" description="Helical" evidence="5">
    <location>
        <begin position="254"/>
        <end position="275"/>
    </location>
</feature>
<dbReference type="InterPro" id="IPR013525">
    <property type="entry name" value="ABC2_TM"/>
</dbReference>
<dbReference type="AlphaFoldDB" id="A0A0K2SJE0"/>
<organism evidence="7 8">
    <name type="scientific">Limnochorda pilosa</name>
    <dbReference type="NCBI Taxonomy" id="1555112"/>
    <lineage>
        <taxon>Bacteria</taxon>
        <taxon>Bacillati</taxon>
        <taxon>Bacillota</taxon>
        <taxon>Limnochordia</taxon>
        <taxon>Limnochordales</taxon>
        <taxon>Limnochordaceae</taxon>
        <taxon>Limnochorda</taxon>
    </lineage>
</organism>
<reference evidence="8" key="2">
    <citation type="journal article" date="2016" name="Int. J. Syst. Evol. Microbiol.">
        <title>Complete genome sequence and cell structure of Limnochorda pilosa, a Gram-negative spore-former within the phylum Firmicutes.</title>
        <authorList>
            <person name="Watanabe M."/>
            <person name="Kojima H."/>
            <person name="Fukui M."/>
        </authorList>
    </citation>
    <scope>NUCLEOTIDE SEQUENCE [LARGE SCALE GENOMIC DNA]</scope>
    <source>
        <strain evidence="8">HC45</strain>
    </source>
</reference>
<sequence>MKGIWAVVRMSFLTYVRDRSAMFWGILFPVLLMGLIGSVFGDSALHFDVVAVVPRSTAGSPSFGPSFGEAFITALKHMDLFTVREETLEVAMKDLEQGRASLVVVLPEAPAAWPVGSEPLPVTVYHDAASQSAQAGVAVIREVANRFDQSITGRPARVTVTAEARGGQGFSMFDYLLPGIIAMTLMQTGLMGVTWVVANYREQKVLKRVLTTPFRPGGFLAGLIGRFTVVNLFQAAIIFLVGTYVFHARTQGDLLQYAVVAAWGSVAFLALGMAISTVSRTAEAASNLGNLVAFPMMFLSGVFWPREMMPEVLQPFLGRLPLSPLVDALRAIASGTGTLFDHLGGLGYLTLWMVAAMAVAVWRFRWE</sequence>
<keyword evidence="3 5" id="KW-1133">Transmembrane helix</keyword>
<dbReference type="EMBL" id="AP014924">
    <property type="protein sequence ID" value="BAS27218.1"/>
    <property type="molecule type" value="Genomic_DNA"/>
</dbReference>
<dbReference type="InterPro" id="IPR052902">
    <property type="entry name" value="ABC-2_transporter"/>
</dbReference>
<feature type="transmembrane region" description="Helical" evidence="5">
    <location>
        <begin position="287"/>
        <end position="304"/>
    </location>
</feature>
<feature type="transmembrane region" description="Helical" evidence="5">
    <location>
        <begin position="175"/>
        <end position="198"/>
    </location>
</feature>
<keyword evidence="4 5" id="KW-0472">Membrane</keyword>
<comment type="subcellular location">
    <subcellularLocation>
        <location evidence="1">Membrane</location>
        <topology evidence="1">Multi-pass membrane protein</topology>
    </subcellularLocation>
</comment>
<evidence type="ECO:0000256" key="2">
    <source>
        <dbReference type="ARBA" id="ARBA00022692"/>
    </source>
</evidence>
<protein>
    <submittedName>
        <fullName evidence="7">ABC transporter permease</fullName>
    </submittedName>
</protein>
<evidence type="ECO:0000256" key="5">
    <source>
        <dbReference type="SAM" id="Phobius"/>
    </source>
</evidence>
<evidence type="ECO:0000256" key="3">
    <source>
        <dbReference type="ARBA" id="ARBA00022989"/>
    </source>
</evidence>
<feature type="domain" description="ABC transmembrane type-2" evidence="6">
    <location>
        <begin position="137"/>
        <end position="367"/>
    </location>
</feature>
<dbReference type="GO" id="GO:0016020">
    <property type="term" value="C:membrane"/>
    <property type="evidence" value="ECO:0007669"/>
    <property type="project" value="UniProtKB-SubCell"/>
</dbReference>
<dbReference type="KEGG" id="lpil:LIP_1367"/>
<dbReference type="GO" id="GO:0140359">
    <property type="term" value="F:ABC-type transporter activity"/>
    <property type="evidence" value="ECO:0007669"/>
    <property type="project" value="InterPro"/>
</dbReference>
<evidence type="ECO:0000313" key="7">
    <source>
        <dbReference type="EMBL" id="BAS27218.1"/>
    </source>
</evidence>
<keyword evidence="2 5" id="KW-0812">Transmembrane</keyword>
<dbReference type="Pfam" id="PF12698">
    <property type="entry name" value="ABC2_membrane_3"/>
    <property type="match status" value="1"/>
</dbReference>
<dbReference type="PANTHER" id="PTHR43027">
    <property type="entry name" value="DOXORUBICIN RESISTANCE ABC TRANSPORTER PERMEASE PROTEIN DRRC-RELATED"/>
    <property type="match status" value="1"/>
</dbReference>
<feature type="transmembrane region" description="Helical" evidence="5">
    <location>
        <begin position="346"/>
        <end position="364"/>
    </location>
</feature>
<evidence type="ECO:0000313" key="8">
    <source>
        <dbReference type="Proteomes" id="UP000065807"/>
    </source>
</evidence>
<accession>A0A0K2SJE0</accession>
<gene>
    <name evidence="7" type="ORF">LIP_1367</name>
</gene>
<dbReference type="STRING" id="1555112.LIP_1367"/>
<proteinExistence type="predicted"/>
<dbReference type="RefSeq" id="WP_068135778.1">
    <property type="nucleotide sequence ID" value="NZ_AP014924.1"/>
</dbReference>
<keyword evidence="8" id="KW-1185">Reference proteome</keyword>
<dbReference type="PROSITE" id="PS51012">
    <property type="entry name" value="ABC_TM2"/>
    <property type="match status" value="1"/>
</dbReference>
<name>A0A0K2SJE0_LIMPI</name>
<feature type="transmembrane region" description="Helical" evidence="5">
    <location>
        <begin position="219"/>
        <end position="242"/>
    </location>
</feature>
<evidence type="ECO:0000259" key="6">
    <source>
        <dbReference type="PROSITE" id="PS51012"/>
    </source>
</evidence>
<dbReference type="OrthoDB" id="9788252at2"/>
<evidence type="ECO:0000256" key="4">
    <source>
        <dbReference type="ARBA" id="ARBA00023136"/>
    </source>
</evidence>
<feature type="transmembrane region" description="Helical" evidence="5">
    <location>
        <begin position="21"/>
        <end position="40"/>
    </location>
</feature>
<dbReference type="InterPro" id="IPR047817">
    <property type="entry name" value="ABC2_TM_bact-type"/>
</dbReference>